<name>A0AAD5WEY2_PARTN</name>
<comment type="caution">
    <text evidence="2">The sequence shown here is derived from an EMBL/GenBank/DDBJ whole genome shotgun (WGS) entry which is preliminary data.</text>
</comment>
<protein>
    <submittedName>
        <fullName evidence="2">Uncharacterized protein</fullName>
    </submittedName>
</protein>
<feature type="compositionally biased region" description="Basic and acidic residues" evidence="1">
    <location>
        <begin position="43"/>
        <end position="61"/>
    </location>
</feature>
<dbReference type="EMBL" id="JAHQIW010005966">
    <property type="protein sequence ID" value="KAJ1367642.1"/>
    <property type="molecule type" value="Genomic_DNA"/>
</dbReference>
<dbReference type="AlphaFoldDB" id="A0AAD5WEY2"/>
<proteinExistence type="predicted"/>
<dbReference type="Proteomes" id="UP001196413">
    <property type="component" value="Unassembled WGS sequence"/>
</dbReference>
<sequence length="68" mass="7126">MVYTESMPPCSNCSTLSCISNGECDCGELCVGDPPTNGDEVGDTDKCDDNGHDNGNEHDDGQENGNNV</sequence>
<evidence type="ECO:0000313" key="2">
    <source>
        <dbReference type="EMBL" id="KAJ1367642.1"/>
    </source>
</evidence>
<gene>
    <name evidence="2" type="ORF">KIN20_028594</name>
</gene>
<feature type="region of interest" description="Disordered" evidence="1">
    <location>
        <begin position="38"/>
        <end position="68"/>
    </location>
</feature>
<accession>A0AAD5WEY2</accession>
<evidence type="ECO:0000313" key="3">
    <source>
        <dbReference type="Proteomes" id="UP001196413"/>
    </source>
</evidence>
<keyword evidence="3" id="KW-1185">Reference proteome</keyword>
<evidence type="ECO:0000256" key="1">
    <source>
        <dbReference type="SAM" id="MobiDB-lite"/>
    </source>
</evidence>
<reference evidence="2" key="1">
    <citation type="submission" date="2021-06" db="EMBL/GenBank/DDBJ databases">
        <title>Parelaphostrongylus tenuis whole genome reference sequence.</title>
        <authorList>
            <person name="Garwood T.J."/>
            <person name="Larsen P.A."/>
            <person name="Fountain-Jones N.M."/>
            <person name="Garbe J.R."/>
            <person name="Macchietto M.G."/>
            <person name="Kania S.A."/>
            <person name="Gerhold R.W."/>
            <person name="Richards J.E."/>
            <person name="Wolf T.M."/>
        </authorList>
    </citation>
    <scope>NUCLEOTIDE SEQUENCE</scope>
    <source>
        <strain evidence="2">MNPRO001-30</strain>
        <tissue evidence="2">Meninges</tissue>
    </source>
</reference>
<organism evidence="2 3">
    <name type="scientific">Parelaphostrongylus tenuis</name>
    <name type="common">Meningeal worm</name>
    <dbReference type="NCBI Taxonomy" id="148309"/>
    <lineage>
        <taxon>Eukaryota</taxon>
        <taxon>Metazoa</taxon>
        <taxon>Ecdysozoa</taxon>
        <taxon>Nematoda</taxon>
        <taxon>Chromadorea</taxon>
        <taxon>Rhabditida</taxon>
        <taxon>Rhabditina</taxon>
        <taxon>Rhabditomorpha</taxon>
        <taxon>Strongyloidea</taxon>
        <taxon>Metastrongylidae</taxon>
        <taxon>Parelaphostrongylus</taxon>
    </lineage>
</organism>